<name>A0A8J5U067_FUSOX</name>
<evidence type="ECO:0000313" key="1">
    <source>
        <dbReference type="EMBL" id="KAG7406716.1"/>
    </source>
</evidence>
<dbReference type="Proteomes" id="UP000694050">
    <property type="component" value="Unassembled WGS sequence"/>
</dbReference>
<accession>A0A8J5U067</accession>
<dbReference type="AlphaFoldDB" id="A0A8J5U067"/>
<proteinExistence type="predicted"/>
<comment type="caution">
    <text evidence="1">The sequence shown here is derived from an EMBL/GenBank/DDBJ whole genome shotgun (WGS) entry which is preliminary data.</text>
</comment>
<protein>
    <submittedName>
        <fullName evidence="1">Uncharacterized protein</fullName>
    </submittedName>
</protein>
<organism evidence="1 2">
    <name type="scientific">Fusarium oxysporum f. sp. rapae</name>
    <dbReference type="NCBI Taxonomy" id="485398"/>
    <lineage>
        <taxon>Eukaryota</taxon>
        <taxon>Fungi</taxon>
        <taxon>Dikarya</taxon>
        <taxon>Ascomycota</taxon>
        <taxon>Pezizomycotina</taxon>
        <taxon>Sordariomycetes</taxon>
        <taxon>Hypocreomycetidae</taxon>
        <taxon>Hypocreales</taxon>
        <taxon>Nectriaceae</taxon>
        <taxon>Fusarium</taxon>
        <taxon>Fusarium oxysporum species complex</taxon>
    </lineage>
</organism>
<evidence type="ECO:0000313" key="2">
    <source>
        <dbReference type="Proteomes" id="UP000694050"/>
    </source>
</evidence>
<dbReference type="EMBL" id="JAELUQ010000011">
    <property type="protein sequence ID" value="KAG7406716.1"/>
    <property type="molecule type" value="Genomic_DNA"/>
</dbReference>
<sequence length="416" mass="46308">MGETLQYELGPPASSADFGAVMSQLNRLGAAEKYEKRDEAVAIENITDFMSHHPAALQVVTGLMRARRLVEWEQEFRPPSLKLFLSWLESWGLIDLSATTDAGYIYFNPLMWYTLQYLFAEAFADVTMALVRFIGYASFVKITMTRLSIGKLDTLGQVPVNKLEKASDIASIAIALTHLTPTDATHELLIEALASDSSIASTMRLVRTLKVMLGPHVIPLHYSYFSAIFALASLSSRFGETSDLAQLEAIEGLCTLLAQNDQVSFTSWLYFDFSFRFLSNATHLIKGGRGFTREWNPGPLNADLVKLQSELFAPIPRGSEYYTPYHTTRLTTSIKTLIGAHISRCPLIIINKLRSDIVRSCDILLDDNTTPGGLRRHARKIRKFFANGFASIPDMMQVYSLAPLVGSSFATLAQQI</sequence>
<reference evidence="1" key="1">
    <citation type="submission" date="2021-04" db="EMBL/GenBank/DDBJ databases">
        <title>First draft genome resource for Brassicaceae pathogens Fusarium oxysporum f. sp. raphani and Fusarium oxysporum f. sp. rapae.</title>
        <authorList>
            <person name="Asai S."/>
        </authorList>
    </citation>
    <scope>NUCLEOTIDE SEQUENCE</scope>
    <source>
        <strain evidence="1">Tf1208</strain>
    </source>
</reference>
<gene>
    <name evidence="1" type="ORF">Forpe1208_v014388</name>
</gene>